<evidence type="ECO:0000313" key="4">
    <source>
        <dbReference type="Proteomes" id="UP000275846"/>
    </source>
</evidence>
<keyword evidence="1" id="KW-0812">Transmembrane</keyword>
<dbReference type="EMBL" id="UYSU01036123">
    <property type="protein sequence ID" value="VDL97228.1"/>
    <property type="molecule type" value="Genomic_DNA"/>
</dbReference>
<dbReference type="InterPro" id="IPR001320">
    <property type="entry name" value="Iontro_rcpt_C"/>
</dbReference>
<gene>
    <name evidence="3" type="ORF">SSLN_LOCUS10843</name>
</gene>
<feature type="transmembrane region" description="Helical" evidence="1">
    <location>
        <begin position="242"/>
        <end position="264"/>
    </location>
</feature>
<dbReference type="Proteomes" id="UP000275846">
    <property type="component" value="Unassembled WGS sequence"/>
</dbReference>
<dbReference type="GO" id="GO:0016020">
    <property type="term" value="C:membrane"/>
    <property type="evidence" value="ECO:0007669"/>
    <property type="project" value="InterPro"/>
</dbReference>
<name>A0A183T2Z5_SCHSO</name>
<organism evidence="5">
    <name type="scientific">Schistocephalus solidus</name>
    <name type="common">Tapeworm</name>
    <dbReference type="NCBI Taxonomy" id="70667"/>
    <lineage>
        <taxon>Eukaryota</taxon>
        <taxon>Metazoa</taxon>
        <taxon>Spiralia</taxon>
        <taxon>Lophotrochozoa</taxon>
        <taxon>Platyhelminthes</taxon>
        <taxon>Cestoda</taxon>
        <taxon>Eucestoda</taxon>
        <taxon>Diphyllobothriidea</taxon>
        <taxon>Diphyllobothriidae</taxon>
        <taxon>Schistocephalus</taxon>
    </lineage>
</organism>
<evidence type="ECO:0000256" key="1">
    <source>
        <dbReference type="SAM" id="Phobius"/>
    </source>
</evidence>
<feature type="domain" description="Ionotropic glutamate receptor C-terminal" evidence="2">
    <location>
        <begin position="171"/>
        <end position="363"/>
    </location>
</feature>
<dbReference type="AlphaFoldDB" id="A0A183T2Z5"/>
<keyword evidence="1" id="KW-1133">Transmembrane helix</keyword>
<protein>
    <submittedName>
        <fullName evidence="5">PBPe domain-containing protein</fullName>
    </submittedName>
</protein>
<dbReference type="GO" id="GO:0015276">
    <property type="term" value="F:ligand-gated monoatomic ion channel activity"/>
    <property type="evidence" value="ECO:0007669"/>
    <property type="project" value="InterPro"/>
</dbReference>
<evidence type="ECO:0000313" key="5">
    <source>
        <dbReference type="WBParaSite" id="SSLN_0001126601-mRNA-1"/>
    </source>
</evidence>
<proteinExistence type="predicted"/>
<evidence type="ECO:0000259" key="2">
    <source>
        <dbReference type="Pfam" id="PF00060"/>
    </source>
</evidence>
<dbReference type="WBParaSite" id="SSLN_0001126601-mRNA-1">
    <property type="protein sequence ID" value="SSLN_0001126601-mRNA-1"/>
    <property type="gene ID" value="SSLN_0001126601"/>
</dbReference>
<feature type="transmembrane region" description="Helical" evidence="1">
    <location>
        <begin position="169"/>
        <end position="189"/>
    </location>
</feature>
<keyword evidence="1" id="KW-0472">Membrane</keyword>
<accession>A0A183T2Z5</accession>
<sequence>MRSCPIERADNETHSLCSKRPCYERILTMNRMNISAIYDVNTDELGTISFIRKTQVLAIAFQNYFLPDLNDSNFSVSSSMLKAIFGGSQNYTFQYQPTKIPPNGKLEDQFLNDLTAFNYTISAFPLAQSTNLPANLQQTSSVLLDSAVIVGMYFPTKFRPFQIFEPFDGYVWLLILITLIAITVIFIAIQEVDYRHQRNMGIRGNGEEMSRSAQTKDAIFHNFSAVLLAKLNVKPKMPSIRVLYQFFWLSAILLVVSFAAMLAAQRLILPTTNVYFNSLTDLLNNTQGFRWFFLQNSSVYWLAKSSDGGVLANLFNVANNSWPNQMLVDSVASLSQRVQADSTWVAVLTNFEATYLQKTQCYLKKLSSVESLFGLVFYMYGPPEFVAFVQQQVDALNFNGFFGDITNHTMHRIGTRVSLALSLPHKQVPDYVPLGTARNEVCQLLRLISLLFVPCPVEFVKSLLLNFKLLSWALIIASSSPMNCL</sequence>
<keyword evidence="4" id="KW-1185">Reference proteome</keyword>
<reference evidence="3 4" key="2">
    <citation type="submission" date="2018-11" db="EMBL/GenBank/DDBJ databases">
        <authorList>
            <consortium name="Pathogen Informatics"/>
        </authorList>
    </citation>
    <scope>NUCLEOTIDE SEQUENCE [LARGE SCALE GENOMIC DNA]</scope>
    <source>
        <strain evidence="3 4">NST_G2</strain>
    </source>
</reference>
<evidence type="ECO:0000313" key="3">
    <source>
        <dbReference type="EMBL" id="VDL97228.1"/>
    </source>
</evidence>
<dbReference type="Gene3D" id="1.10.287.70">
    <property type="match status" value="1"/>
</dbReference>
<dbReference type="Pfam" id="PF00060">
    <property type="entry name" value="Lig_chan"/>
    <property type="match status" value="1"/>
</dbReference>
<dbReference type="STRING" id="70667.A0A183T2Z5"/>
<dbReference type="OrthoDB" id="6276119at2759"/>
<reference evidence="5" key="1">
    <citation type="submission" date="2016-06" db="UniProtKB">
        <authorList>
            <consortium name="WormBaseParasite"/>
        </authorList>
    </citation>
    <scope>IDENTIFICATION</scope>
</reference>